<proteinExistence type="predicted"/>
<dbReference type="AlphaFoldDB" id="A0A1C0A775"/>
<dbReference type="Proteomes" id="UP000093514">
    <property type="component" value="Unassembled WGS sequence"/>
</dbReference>
<reference evidence="3" key="1">
    <citation type="submission" date="2016-07" db="EMBL/GenBank/DDBJ databases">
        <authorList>
            <person name="Florea S."/>
            <person name="Webb J.S."/>
            <person name="Jaromczyk J."/>
            <person name="Schardl C.L."/>
        </authorList>
    </citation>
    <scope>NUCLEOTIDE SEQUENCE [LARGE SCALE GENOMIC DNA]</scope>
    <source>
        <strain evidence="3">Z6</strain>
    </source>
</reference>
<dbReference type="OrthoDB" id="3255142at2"/>
<comment type="caution">
    <text evidence="2">The sequence shown here is derived from an EMBL/GenBank/DDBJ whole genome shotgun (WGS) entry which is preliminary data.</text>
</comment>
<dbReference type="RefSeq" id="WP_068717543.1">
    <property type="nucleotide sequence ID" value="NZ_LWDV01000009.1"/>
</dbReference>
<dbReference type="EMBL" id="LWDV01000009">
    <property type="protein sequence ID" value="OCL26082.1"/>
    <property type="molecule type" value="Genomic_DNA"/>
</dbReference>
<reference evidence="2 3" key="2">
    <citation type="submission" date="2016-08" db="EMBL/GenBank/DDBJ databases">
        <title>Orenia metallireducens sp. nov. strain Z6, a Novel Metal-reducing Firmicute from the Deep Subsurface.</title>
        <authorList>
            <person name="Maxim B.I."/>
            <person name="Kenneth K."/>
            <person name="Flynn T.M."/>
            <person name="Oloughlin E.J."/>
            <person name="Locke R.A."/>
            <person name="Weber J.R."/>
            <person name="Egan S.M."/>
            <person name="Mackie R.I."/>
            <person name="Cann I.K."/>
        </authorList>
    </citation>
    <scope>NUCLEOTIDE SEQUENCE [LARGE SCALE GENOMIC DNA]</scope>
    <source>
        <strain evidence="2 3">Z6</strain>
    </source>
</reference>
<dbReference type="InterPro" id="IPR012349">
    <property type="entry name" value="Split_barrel_FMN-bd"/>
</dbReference>
<accession>A0A1C0A775</accession>
<gene>
    <name evidence="2" type="ORF">U472_08675</name>
</gene>
<dbReference type="SUPFAM" id="SSF50475">
    <property type="entry name" value="FMN-binding split barrel"/>
    <property type="match status" value="1"/>
</dbReference>
<evidence type="ECO:0000313" key="3">
    <source>
        <dbReference type="Proteomes" id="UP000093514"/>
    </source>
</evidence>
<dbReference type="InterPro" id="IPR011576">
    <property type="entry name" value="Pyridox_Oxase_N"/>
</dbReference>
<dbReference type="Gene3D" id="2.30.110.10">
    <property type="entry name" value="Electron Transport, Fmn-binding Protein, Chain A"/>
    <property type="match status" value="1"/>
</dbReference>
<name>A0A1C0A775_9FIRM</name>
<dbReference type="Pfam" id="PF01243">
    <property type="entry name" value="PNPOx_N"/>
    <property type="match status" value="1"/>
</dbReference>
<feature type="domain" description="Pyridoxamine 5'-phosphate oxidase N-terminal" evidence="1">
    <location>
        <begin position="12"/>
        <end position="126"/>
    </location>
</feature>
<protein>
    <recommendedName>
        <fullName evidence="1">Pyridoxamine 5'-phosphate oxidase N-terminal domain-containing protein</fullName>
    </recommendedName>
</protein>
<evidence type="ECO:0000259" key="1">
    <source>
        <dbReference type="Pfam" id="PF01243"/>
    </source>
</evidence>
<evidence type="ECO:0000313" key="2">
    <source>
        <dbReference type="EMBL" id="OCL26082.1"/>
    </source>
</evidence>
<keyword evidence="3" id="KW-1185">Reference proteome</keyword>
<sequence length="146" mass="16086">MATATVTGNELKKTIINFLKKKDTGALATSGIETRVSPVKYFLGEGLDIYIHSNGGSKFKNLEKNKEVCLLVSTEFYGDYETIKGVQIFGQAEVGQEGSDLYKQAEKYCPFEHMGDEGGYIIKINAKKAVYKDAVDGDGEKNVWKA</sequence>
<organism evidence="2 3">
    <name type="scientific">Orenia metallireducens</name>
    <dbReference type="NCBI Taxonomy" id="1413210"/>
    <lineage>
        <taxon>Bacteria</taxon>
        <taxon>Bacillati</taxon>
        <taxon>Bacillota</taxon>
        <taxon>Clostridia</taxon>
        <taxon>Halanaerobiales</taxon>
        <taxon>Halobacteroidaceae</taxon>
        <taxon>Orenia</taxon>
    </lineage>
</organism>